<comment type="caution">
    <text evidence="1">The sequence shown here is derived from an EMBL/GenBank/DDBJ whole genome shotgun (WGS) entry which is preliminary data.</text>
</comment>
<protein>
    <submittedName>
        <fullName evidence="1">Uncharacterized protein</fullName>
    </submittedName>
</protein>
<keyword evidence="2" id="KW-1185">Reference proteome</keyword>
<dbReference type="Proteomes" id="UP000466442">
    <property type="component" value="Linkage Group LG1"/>
</dbReference>
<name>A0A8S9Y6K6_APOLU</name>
<dbReference type="AlphaFoldDB" id="A0A8S9Y6K6"/>
<reference evidence="1" key="1">
    <citation type="journal article" date="2021" name="Mol. Ecol. Resour.">
        <title>Apolygus lucorum genome provides insights into omnivorousness and mesophyll feeding.</title>
        <authorList>
            <person name="Liu Y."/>
            <person name="Liu H."/>
            <person name="Wang H."/>
            <person name="Huang T."/>
            <person name="Liu B."/>
            <person name="Yang B."/>
            <person name="Yin L."/>
            <person name="Li B."/>
            <person name="Zhang Y."/>
            <person name="Zhang S."/>
            <person name="Jiang F."/>
            <person name="Zhang X."/>
            <person name="Ren Y."/>
            <person name="Wang B."/>
            <person name="Wang S."/>
            <person name="Lu Y."/>
            <person name="Wu K."/>
            <person name="Fan W."/>
            <person name="Wang G."/>
        </authorList>
    </citation>
    <scope>NUCLEOTIDE SEQUENCE</scope>
    <source>
        <strain evidence="1">12Hb</strain>
    </source>
</reference>
<gene>
    <name evidence="1" type="ORF">GE061_000816</name>
</gene>
<sequence length="284" mass="33485">MAELTDLHYQDPSGLTKQMTHIVRRNSSAGGVSSYKKMKPNKSEEELKANRTFAQMSLDEQSEYLSTEIAERFCDWVKHTGMENLRINEDTLKVLFEVGMDNPSVRSLDVNIKELPTVPRTIAEAFRNYEKSERAALHRQILWDAHYESVPPKYLAFGKRHPESHKSWKKNVKGDWFTTKAVSEDIISGRALWGELLGTKVLKNYCKWLRHNPHYKRPQYLQKMGFLDSTTADEIFQDDEMDEEFRKSGRRNYWLFDKIKYLEEEENFKEELQAHPEILEMLKE</sequence>
<proteinExistence type="predicted"/>
<organism evidence="1 2">
    <name type="scientific">Apolygus lucorum</name>
    <name type="common">Small green plant bug</name>
    <name type="synonym">Lygocoris lucorum</name>
    <dbReference type="NCBI Taxonomy" id="248454"/>
    <lineage>
        <taxon>Eukaryota</taxon>
        <taxon>Metazoa</taxon>
        <taxon>Ecdysozoa</taxon>
        <taxon>Arthropoda</taxon>
        <taxon>Hexapoda</taxon>
        <taxon>Insecta</taxon>
        <taxon>Pterygota</taxon>
        <taxon>Neoptera</taxon>
        <taxon>Paraneoptera</taxon>
        <taxon>Hemiptera</taxon>
        <taxon>Heteroptera</taxon>
        <taxon>Panheteroptera</taxon>
        <taxon>Cimicomorpha</taxon>
        <taxon>Miridae</taxon>
        <taxon>Mirini</taxon>
        <taxon>Apolygus</taxon>
    </lineage>
</organism>
<dbReference type="EMBL" id="WIXP02000001">
    <property type="protein sequence ID" value="KAF6216474.1"/>
    <property type="molecule type" value="Genomic_DNA"/>
</dbReference>
<accession>A0A8S9Y6K6</accession>
<evidence type="ECO:0000313" key="1">
    <source>
        <dbReference type="EMBL" id="KAF6216474.1"/>
    </source>
</evidence>
<evidence type="ECO:0000313" key="2">
    <source>
        <dbReference type="Proteomes" id="UP000466442"/>
    </source>
</evidence>
<dbReference type="OrthoDB" id="6631104at2759"/>